<organism evidence="2 3">
    <name type="scientific">Phycisphaera mikurensis (strain NBRC 102666 / KCTC 22515 / FYK2301M01)</name>
    <dbReference type="NCBI Taxonomy" id="1142394"/>
    <lineage>
        <taxon>Bacteria</taxon>
        <taxon>Pseudomonadati</taxon>
        <taxon>Planctomycetota</taxon>
        <taxon>Phycisphaerae</taxon>
        <taxon>Phycisphaerales</taxon>
        <taxon>Phycisphaeraceae</taxon>
        <taxon>Phycisphaera</taxon>
    </lineage>
</organism>
<feature type="region of interest" description="Disordered" evidence="1">
    <location>
        <begin position="1"/>
        <end position="44"/>
    </location>
</feature>
<name>I0IBI9_PHYMF</name>
<reference evidence="2 3" key="1">
    <citation type="submission" date="2012-02" db="EMBL/GenBank/DDBJ databases">
        <title>Complete genome sequence of Phycisphaera mikurensis NBRC 102666.</title>
        <authorList>
            <person name="Ankai A."/>
            <person name="Hosoyama A."/>
            <person name="Terui Y."/>
            <person name="Sekine M."/>
            <person name="Fukai R."/>
            <person name="Kato Y."/>
            <person name="Nakamura S."/>
            <person name="Yamada-Narita S."/>
            <person name="Kawakoshi A."/>
            <person name="Fukunaga Y."/>
            <person name="Yamazaki S."/>
            <person name="Fujita N."/>
        </authorList>
    </citation>
    <scope>NUCLEOTIDE SEQUENCE [LARGE SCALE GENOMIC DNA]</scope>
    <source>
        <strain evidence="3">NBRC 102666 / KCTC 22515 / FYK2301M01</strain>
    </source>
</reference>
<dbReference type="EMBL" id="AP012338">
    <property type="protein sequence ID" value="BAM02627.1"/>
    <property type="molecule type" value="Genomic_DNA"/>
</dbReference>
<sequence length="328" mass="34375">MSPKRSKSDTGSARFGGLAPRGGQHGGSRFDDPGGDEPQGPPPRVEAVVMLAGQVRPTPLRRATGRGSLELPLAAGHTVLDHWCEQLDAYAGLHGGATPLSVRVMLDHDADFERNPRFPAGIRLGLERDPSRLRGTGGLLSDVARGYDDDAVLLVVHASQLPIRPLASTLCGPVCREADVTLLCTRDGQPSGVMLVRCSALRGLKPVGFIDLNEQALPRIAASADVRVCRTARPTTMSLRTTSGYLEALRAYHGARSGSLGAPGPFAESWRPSFQVIESGASVAPGAVIHDSAVLSGARVDAGAVVVRSVVCPGTFVAPGRHVIDTIV</sequence>
<evidence type="ECO:0000313" key="3">
    <source>
        <dbReference type="Proteomes" id="UP000007881"/>
    </source>
</evidence>
<dbReference type="InterPro" id="IPR011004">
    <property type="entry name" value="Trimer_LpxA-like_sf"/>
</dbReference>
<dbReference type="OrthoDB" id="9847140at2"/>
<evidence type="ECO:0008006" key="4">
    <source>
        <dbReference type="Google" id="ProtNLM"/>
    </source>
</evidence>
<dbReference type="AlphaFoldDB" id="I0IBI9"/>
<proteinExistence type="predicted"/>
<dbReference type="Proteomes" id="UP000007881">
    <property type="component" value="Chromosome"/>
</dbReference>
<dbReference type="KEGG" id="phm:PSMK_04680"/>
<protein>
    <recommendedName>
        <fullName evidence="4">Nucleotidyl transferase domain-containing protein</fullName>
    </recommendedName>
</protein>
<dbReference type="RefSeq" id="WP_014435847.1">
    <property type="nucleotide sequence ID" value="NC_017080.1"/>
</dbReference>
<dbReference type="SUPFAM" id="SSF51161">
    <property type="entry name" value="Trimeric LpxA-like enzymes"/>
    <property type="match status" value="1"/>
</dbReference>
<evidence type="ECO:0000256" key="1">
    <source>
        <dbReference type="SAM" id="MobiDB-lite"/>
    </source>
</evidence>
<keyword evidence="3" id="KW-1185">Reference proteome</keyword>
<evidence type="ECO:0000313" key="2">
    <source>
        <dbReference type="EMBL" id="BAM02627.1"/>
    </source>
</evidence>
<gene>
    <name evidence="2" type="ordered locus">PSMK_04680</name>
</gene>
<dbReference type="STRING" id="1142394.PSMK_04680"/>
<dbReference type="HOGENOM" id="CLU_846913_0_0_0"/>
<accession>I0IBI9</accession>